<evidence type="ECO:0000313" key="3">
    <source>
        <dbReference type="EMBL" id="KAJ6246157.1"/>
    </source>
</evidence>
<dbReference type="Proteomes" id="UP001150062">
    <property type="component" value="Unassembled WGS sequence"/>
</dbReference>
<comment type="caution">
    <text evidence="2">The sequence shown here is derived from an EMBL/GenBank/DDBJ whole genome shotgun (WGS) entry which is preliminary data.</text>
</comment>
<keyword evidence="1" id="KW-1133">Transmembrane helix</keyword>
<feature type="transmembrane region" description="Helical" evidence="1">
    <location>
        <begin position="103"/>
        <end position="122"/>
    </location>
</feature>
<evidence type="ECO:0000256" key="1">
    <source>
        <dbReference type="SAM" id="Phobius"/>
    </source>
</evidence>
<evidence type="ECO:0000313" key="4">
    <source>
        <dbReference type="Proteomes" id="UP001146793"/>
    </source>
</evidence>
<dbReference type="AlphaFoldDB" id="A0AAV7ZLC8"/>
<proteinExistence type="predicted"/>
<organism evidence="2 4">
    <name type="scientific">Anaeramoeba flamelloides</name>
    <dbReference type="NCBI Taxonomy" id="1746091"/>
    <lineage>
        <taxon>Eukaryota</taxon>
        <taxon>Metamonada</taxon>
        <taxon>Anaeramoebidae</taxon>
        <taxon>Anaeramoeba</taxon>
    </lineage>
</organism>
<dbReference type="EMBL" id="JANTQA010000026">
    <property type="protein sequence ID" value="KAJ3442100.1"/>
    <property type="molecule type" value="Genomic_DNA"/>
</dbReference>
<name>A0AAV7ZLC8_9EUKA</name>
<dbReference type="InterPro" id="IPR036259">
    <property type="entry name" value="MFS_trans_sf"/>
</dbReference>
<dbReference type="SUPFAM" id="SSF103473">
    <property type="entry name" value="MFS general substrate transporter"/>
    <property type="match status" value="1"/>
</dbReference>
<feature type="transmembrane region" description="Helical" evidence="1">
    <location>
        <begin position="81"/>
        <end position="98"/>
    </location>
</feature>
<accession>A0AAV7ZLC8</accession>
<protein>
    <submittedName>
        <fullName evidence="2">Uncharacterized protein</fullName>
    </submittedName>
</protein>
<evidence type="ECO:0000313" key="2">
    <source>
        <dbReference type="EMBL" id="KAJ3442100.1"/>
    </source>
</evidence>
<keyword evidence="1" id="KW-0812">Transmembrane</keyword>
<sequence length="169" mass="20116">MTNIIRKRTLKNSEIDEQPLENTNDQKEFVNKLKMQEEKRNKRFGLIMFFLLFFLIIFFYFRSAFIFLNSKRSNYPESLQWSNPICAILFTTLFSYLLKRKKLVLHICVIASSFFFVLSLVLRSSIDAIFNYFLAMLISISLAYAQNLIKDIHFEVNSLTELIYDFQDV</sequence>
<keyword evidence="5" id="KW-1185">Reference proteome</keyword>
<dbReference type="Proteomes" id="UP001146793">
    <property type="component" value="Unassembled WGS sequence"/>
</dbReference>
<feature type="transmembrane region" description="Helical" evidence="1">
    <location>
        <begin position="128"/>
        <end position="145"/>
    </location>
</feature>
<reference evidence="2" key="2">
    <citation type="submission" date="2022-08" db="EMBL/GenBank/DDBJ databases">
        <title>Novel sulphate-reducing endosymbionts in the free-living metamonad Anaeramoeba.</title>
        <authorList>
            <person name="Jerlstrom-Hultqvist J."/>
            <person name="Cepicka I."/>
            <person name="Gallot-Lavallee L."/>
            <person name="Salas-Leiva D."/>
            <person name="Curtis B.A."/>
            <person name="Zahonova K."/>
            <person name="Pipaliya S."/>
            <person name="Dacks J."/>
            <person name="Roger A.J."/>
        </authorList>
    </citation>
    <scope>NUCLEOTIDE SEQUENCE</scope>
    <source>
        <strain evidence="2">Busselton2</strain>
    </source>
</reference>
<evidence type="ECO:0000313" key="5">
    <source>
        <dbReference type="Proteomes" id="UP001150062"/>
    </source>
</evidence>
<gene>
    <name evidence="2" type="ORF">M0812_11830</name>
    <name evidence="3" type="ORF">M0813_19562</name>
</gene>
<dbReference type="EMBL" id="JAOAOG010000138">
    <property type="protein sequence ID" value="KAJ6246157.1"/>
    <property type="molecule type" value="Genomic_DNA"/>
</dbReference>
<feature type="transmembrane region" description="Helical" evidence="1">
    <location>
        <begin position="44"/>
        <end position="61"/>
    </location>
</feature>
<reference evidence="3" key="1">
    <citation type="submission" date="2022-08" db="EMBL/GenBank/DDBJ databases">
        <title>Novel sulfate-reducing endosymbionts in the free-living metamonad Anaeramoeba.</title>
        <authorList>
            <person name="Jerlstrom-Hultqvist J."/>
            <person name="Cepicka I."/>
            <person name="Gallot-Lavallee L."/>
            <person name="Salas-Leiva D."/>
            <person name="Curtis B.A."/>
            <person name="Zahonova K."/>
            <person name="Pipaliya S."/>
            <person name="Dacks J."/>
            <person name="Roger A.J."/>
        </authorList>
    </citation>
    <scope>NUCLEOTIDE SEQUENCE</scope>
    <source>
        <strain evidence="3">Schooner1</strain>
    </source>
</reference>
<keyword evidence="1" id="KW-0472">Membrane</keyword>